<feature type="compositionally biased region" description="Basic and acidic residues" evidence="1">
    <location>
        <begin position="49"/>
        <end position="62"/>
    </location>
</feature>
<evidence type="ECO:0000256" key="3">
    <source>
        <dbReference type="SAM" id="SignalP"/>
    </source>
</evidence>
<proteinExistence type="predicted"/>
<dbReference type="InterPro" id="IPR052337">
    <property type="entry name" value="SAT4-like"/>
</dbReference>
<dbReference type="PANTHER" id="PTHR33048">
    <property type="entry name" value="PTH11-LIKE INTEGRAL MEMBRANE PROTEIN (AFU_ORTHOLOGUE AFUA_5G11245)"/>
    <property type="match status" value="1"/>
</dbReference>
<comment type="caution">
    <text evidence="4">The sequence shown here is derived from an EMBL/GenBank/DDBJ whole genome shotgun (WGS) entry which is preliminary data.</text>
</comment>
<feature type="signal peptide" evidence="3">
    <location>
        <begin position="1"/>
        <end position="26"/>
    </location>
</feature>
<keyword evidence="2" id="KW-1133">Transmembrane helix</keyword>
<sequence>MLRNWTHADNIRLLLISLLTLAGIQSQSTQVISFVLQGDIDRSCTAKYSEIKHQTSRQHDRPSPLLPRRSESPLSYVPYPPSQLRYTAYGSGEGDIGQTMPGHHALPLLSSSCFPLRSSTLRIRAPRTLWLPPITSWLQVSKVRSTLYDILDNSNRPERKAAATASDRRYFLRSYRRHSRNPALLGVVVLQLVTDIVSDSILIIAPLRLLRNLSDRKLRRRLTVIFSTCLITTAVSLVHAAFLFIHAAIKVLIAAIVECSVSLIVCNVPVVATSLLRVLRGQRASDTRTGYGTSGIRFATSRTRTTASAGEAATMTIGALGWTSNFRWERELPESESELEPSVATTVLSNVDLKSRPAVEVQLSDVSAKAPSIKESRESDRDSAESQKRMSL</sequence>
<protein>
    <submittedName>
        <fullName evidence="4">Expressed protein</fullName>
    </submittedName>
</protein>
<gene>
    <name evidence="4" type="ORF">LshimejAT787_1100540</name>
</gene>
<feature type="transmembrane region" description="Helical" evidence="2">
    <location>
        <begin position="222"/>
        <end position="245"/>
    </location>
</feature>
<reference evidence="4" key="1">
    <citation type="submission" date="2022-07" db="EMBL/GenBank/DDBJ databases">
        <title>The genome of Lyophyllum shimeji provides insight into the initial evolution of ectomycorrhizal fungal genome.</title>
        <authorList>
            <person name="Kobayashi Y."/>
            <person name="Shibata T."/>
            <person name="Hirakawa H."/>
            <person name="Shigenobu S."/>
            <person name="Nishiyama T."/>
            <person name="Yamada A."/>
            <person name="Hasebe M."/>
            <person name="Kawaguchi M."/>
        </authorList>
    </citation>
    <scope>NUCLEOTIDE SEQUENCE</scope>
    <source>
        <strain evidence="4">AT787</strain>
    </source>
</reference>
<keyword evidence="5" id="KW-1185">Reference proteome</keyword>
<dbReference type="EMBL" id="BRPK01000011">
    <property type="protein sequence ID" value="GLB42039.1"/>
    <property type="molecule type" value="Genomic_DNA"/>
</dbReference>
<name>A0A9P3UNW0_LYOSH</name>
<evidence type="ECO:0000313" key="4">
    <source>
        <dbReference type="EMBL" id="GLB42039.1"/>
    </source>
</evidence>
<organism evidence="4 5">
    <name type="scientific">Lyophyllum shimeji</name>
    <name type="common">Hon-shimeji</name>
    <name type="synonym">Tricholoma shimeji</name>
    <dbReference type="NCBI Taxonomy" id="47721"/>
    <lineage>
        <taxon>Eukaryota</taxon>
        <taxon>Fungi</taxon>
        <taxon>Dikarya</taxon>
        <taxon>Basidiomycota</taxon>
        <taxon>Agaricomycotina</taxon>
        <taxon>Agaricomycetes</taxon>
        <taxon>Agaricomycetidae</taxon>
        <taxon>Agaricales</taxon>
        <taxon>Tricholomatineae</taxon>
        <taxon>Lyophyllaceae</taxon>
        <taxon>Lyophyllum</taxon>
    </lineage>
</organism>
<feature type="compositionally biased region" description="Basic and acidic residues" evidence="1">
    <location>
        <begin position="372"/>
        <end position="392"/>
    </location>
</feature>
<feature type="region of interest" description="Disordered" evidence="1">
    <location>
        <begin position="49"/>
        <end position="76"/>
    </location>
</feature>
<keyword evidence="2" id="KW-0472">Membrane</keyword>
<accession>A0A9P3UNW0</accession>
<keyword evidence="3" id="KW-0732">Signal</keyword>
<evidence type="ECO:0000256" key="1">
    <source>
        <dbReference type="SAM" id="MobiDB-lite"/>
    </source>
</evidence>
<dbReference type="PANTHER" id="PTHR33048:SF134">
    <property type="entry name" value="INTEGRAL MEMBRANE PROTEIN"/>
    <property type="match status" value="1"/>
</dbReference>
<keyword evidence="2" id="KW-0812">Transmembrane</keyword>
<evidence type="ECO:0000313" key="5">
    <source>
        <dbReference type="Proteomes" id="UP001063166"/>
    </source>
</evidence>
<dbReference type="AlphaFoldDB" id="A0A9P3UNW0"/>
<feature type="transmembrane region" description="Helical" evidence="2">
    <location>
        <begin position="183"/>
        <end position="210"/>
    </location>
</feature>
<feature type="region of interest" description="Disordered" evidence="1">
    <location>
        <begin position="364"/>
        <end position="392"/>
    </location>
</feature>
<feature type="transmembrane region" description="Helical" evidence="2">
    <location>
        <begin position="251"/>
        <end position="279"/>
    </location>
</feature>
<dbReference type="Proteomes" id="UP001063166">
    <property type="component" value="Unassembled WGS sequence"/>
</dbReference>
<feature type="chain" id="PRO_5040347732" evidence="3">
    <location>
        <begin position="27"/>
        <end position="392"/>
    </location>
</feature>
<evidence type="ECO:0000256" key="2">
    <source>
        <dbReference type="SAM" id="Phobius"/>
    </source>
</evidence>
<dbReference type="OrthoDB" id="3229610at2759"/>